<feature type="transmembrane region" description="Helical" evidence="1">
    <location>
        <begin position="96"/>
        <end position="115"/>
    </location>
</feature>
<dbReference type="RefSeq" id="WP_126828027.1">
    <property type="nucleotide sequence ID" value="NZ_PIQG01000004.1"/>
</dbReference>
<keyword evidence="1" id="KW-0812">Transmembrane</keyword>
<dbReference type="OrthoDB" id="9785252at2"/>
<protein>
    <recommendedName>
        <fullName evidence="4">Histidine kinase domain-containing protein</fullName>
    </recommendedName>
</protein>
<evidence type="ECO:0000256" key="1">
    <source>
        <dbReference type="SAM" id="Phobius"/>
    </source>
</evidence>
<keyword evidence="1" id="KW-1133">Transmembrane helix</keyword>
<evidence type="ECO:0008006" key="4">
    <source>
        <dbReference type="Google" id="ProtNLM"/>
    </source>
</evidence>
<dbReference type="EMBL" id="PIQG01000004">
    <property type="protein sequence ID" value="RUO76368.1"/>
    <property type="molecule type" value="Genomic_DNA"/>
</dbReference>
<evidence type="ECO:0000313" key="3">
    <source>
        <dbReference type="Proteomes" id="UP000288279"/>
    </source>
</evidence>
<dbReference type="Gene3D" id="1.10.287.130">
    <property type="match status" value="1"/>
</dbReference>
<keyword evidence="3" id="KW-1185">Reference proteome</keyword>
<organism evidence="2 3">
    <name type="scientific">Pseudidiomarina taiwanensis</name>
    <dbReference type="NCBI Taxonomy" id="337250"/>
    <lineage>
        <taxon>Bacteria</taxon>
        <taxon>Pseudomonadati</taxon>
        <taxon>Pseudomonadota</taxon>
        <taxon>Gammaproteobacteria</taxon>
        <taxon>Alteromonadales</taxon>
        <taxon>Idiomarinaceae</taxon>
        <taxon>Pseudidiomarina</taxon>
    </lineage>
</organism>
<proteinExistence type="predicted"/>
<feature type="transmembrane region" description="Helical" evidence="1">
    <location>
        <begin position="45"/>
        <end position="76"/>
    </location>
</feature>
<dbReference type="AlphaFoldDB" id="A0A432ZEI8"/>
<accession>A0A432ZEI8</accession>
<dbReference type="SUPFAM" id="SSF55874">
    <property type="entry name" value="ATPase domain of HSP90 chaperone/DNA topoisomerase II/histidine kinase"/>
    <property type="match status" value="1"/>
</dbReference>
<reference evidence="2 3" key="1">
    <citation type="journal article" date="2011" name="Front. Microbiol.">
        <title>Genomic signatures of strain selection and enhancement in Bacillus atrophaeus var. globigii, a historical biowarfare simulant.</title>
        <authorList>
            <person name="Gibbons H.S."/>
            <person name="Broomall S.M."/>
            <person name="McNew L.A."/>
            <person name="Daligault H."/>
            <person name="Chapman C."/>
            <person name="Bruce D."/>
            <person name="Karavis M."/>
            <person name="Krepps M."/>
            <person name="McGregor P.A."/>
            <person name="Hong C."/>
            <person name="Park K.H."/>
            <person name="Akmal A."/>
            <person name="Feldman A."/>
            <person name="Lin J.S."/>
            <person name="Chang W.E."/>
            <person name="Higgs B.W."/>
            <person name="Demirev P."/>
            <person name="Lindquist J."/>
            <person name="Liem A."/>
            <person name="Fochler E."/>
            <person name="Read T.D."/>
            <person name="Tapia R."/>
            <person name="Johnson S."/>
            <person name="Bishop-Lilly K.A."/>
            <person name="Detter C."/>
            <person name="Han C."/>
            <person name="Sozhamannan S."/>
            <person name="Rosenzweig C.N."/>
            <person name="Skowronski E.W."/>
        </authorList>
    </citation>
    <scope>NUCLEOTIDE SEQUENCE [LARGE SCALE GENOMIC DNA]</scope>
    <source>
        <strain evidence="2 3">PIT1</strain>
    </source>
</reference>
<name>A0A432ZEI8_9GAMM</name>
<dbReference type="Proteomes" id="UP000288279">
    <property type="component" value="Unassembled WGS sequence"/>
</dbReference>
<sequence length="344" mass="38558">MLAHRTSVQERLQQYWVMAFGLAALVLVANFWIARNGAAANPYAVLLLIPVAAAMMILPFKLGWSITVLTVIAQLGQLYIHSPNQHAMDMNHHYQAMVYGQVFAMLLLALTLHVLRRTIVNQERAIKRLHERQVRDEQLVAIGTAAAQFSHEIATPIQSIQLLLDEVATDPAAVTEIQQQTQRIHELLLAWREVAEAVREGRQTRLSIVELEQQLQDSMMLVRPDVDFVWQRGVVQQEQIIADHTLVPALLSLLHNAADSCQGNPVIVRSEIFRNNWQLSMINDADAPSIPAEQLGQSIQKSARGFGIGAMLSFVSIERFSGQVHWHHRAGQTHTQVTLPLAQS</sequence>
<comment type="caution">
    <text evidence="2">The sequence shown here is derived from an EMBL/GenBank/DDBJ whole genome shotgun (WGS) entry which is preliminary data.</text>
</comment>
<gene>
    <name evidence="2" type="ORF">CWI83_08370</name>
</gene>
<feature type="transmembrane region" description="Helical" evidence="1">
    <location>
        <begin position="15"/>
        <end position="33"/>
    </location>
</feature>
<keyword evidence="1" id="KW-0472">Membrane</keyword>
<dbReference type="InterPro" id="IPR036890">
    <property type="entry name" value="HATPase_C_sf"/>
</dbReference>
<evidence type="ECO:0000313" key="2">
    <source>
        <dbReference type="EMBL" id="RUO76368.1"/>
    </source>
</evidence>